<accession>A0A0R3QIC7</accession>
<name>A0A0R3QIC7_9BILA</name>
<protein>
    <submittedName>
        <fullName evidence="1">Transposase</fullName>
    </submittedName>
</protein>
<reference evidence="1" key="1">
    <citation type="submission" date="2017-02" db="UniProtKB">
        <authorList>
            <consortium name="WormBaseParasite"/>
        </authorList>
    </citation>
    <scope>IDENTIFICATION</scope>
</reference>
<dbReference type="AlphaFoldDB" id="A0A0R3QIC7"/>
<evidence type="ECO:0000313" key="1">
    <source>
        <dbReference type="WBParaSite" id="BTMF_0000616001-mRNA-1"/>
    </source>
</evidence>
<organism evidence="1">
    <name type="scientific">Brugia timori</name>
    <dbReference type="NCBI Taxonomy" id="42155"/>
    <lineage>
        <taxon>Eukaryota</taxon>
        <taxon>Metazoa</taxon>
        <taxon>Ecdysozoa</taxon>
        <taxon>Nematoda</taxon>
        <taxon>Chromadorea</taxon>
        <taxon>Rhabditida</taxon>
        <taxon>Spirurina</taxon>
        <taxon>Spiruromorpha</taxon>
        <taxon>Filarioidea</taxon>
        <taxon>Onchocercidae</taxon>
        <taxon>Brugia</taxon>
    </lineage>
</organism>
<proteinExistence type="predicted"/>
<sequence>LNGSDSTAKNHFVRFAEGAPSEQSSKITAEYLKRAINLKENI</sequence>
<dbReference type="WBParaSite" id="BTMF_0000616001-mRNA-1">
    <property type="protein sequence ID" value="BTMF_0000616001-mRNA-1"/>
    <property type="gene ID" value="BTMF_0000616001"/>
</dbReference>